<dbReference type="EMBL" id="DS989823">
    <property type="protein sequence ID" value="EFQ99742.1"/>
    <property type="molecule type" value="Genomic_DNA"/>
</dbReference>
<feature type="region of interest" description="Disordered" evidence="1">
    <location>
        <begin position="89"/>
        <end position="162"/>
    </location>
</feature>
<dbReference type="InParanoid" id="E4UNY9"/>
<sequence length="162" mass="17735">MDCVASIYLGELEKIYATSVGVSIAGKLVCDLIVAGITLWPILLGMYKYGFQEAVSLTPKIPLGLWDHLPTDYKYWAMDSLGNYHDQYTDQSHGSLSDDHPSPSSHSRDYTLRNRNGGRSSSTAPQVQHAIPSPRISIPQPTRVIRPSSALPGQVAKPRTGL</sequence>
<dbReference type="AlphaFoldDB" id="E4UNY9"/>
<proteinExistence type="predicted"/>
<keyword evidence="3" id="KW-1185">Reference proteome</keyword>
<organism evidence="3">
    <name type="scientific">Arthroderma gypseum (strain ATCC MYA-4604 / CBS 118893)</name>
    <name type="common">Microsporum gypseum</name>
    <dbReference type="NCBI Taxonomy" id="535722"/>
    <lineage>
        <taxon>Eukaryota</taxon>
        <taxon>Fungi</taxon>
        <taxon>Dikarya</taxon>
        <taxon>Ascomycota</taxon>
        <taxon>Pezizomycotina</taxon>
        <taxon>Eurotiomycetes</taxon>
        <taxon>Eurotiomycetidae</taxon>
        <taxon>Onygenales</taxon>
        <taxon>Arthrodermataceae</taxon>
        <taxon>Nannizzia</taxon>
    </lineage>
</organism>
<dbReference type="RefSeq" id="XP_003175225.1">
    <property type="nucleotide sequence ID" value="XM_003175177.1"/>
</dbReference>
<protein>
    <submittedName>
        <fullName evidence="2">Uncharacterized protein</fullName>
    </submittedName>
</protein>
<evidence type="ECO:0000313" key="3">
    <source>
        <dbReference type="Proteomes" id="UP000002669"/>
    </source>
</evidence>
<accession>E4UNY9</accession>
<dbReference type="VEuPathDB" id="FungiDB:MGYG_02755"/>
<name>E4UNY9_ARTGP</name>
<feature type="compositionally biased region" description="Basic and acidic residues" evidence="1">
    <location>
        <begin position="96"/>
        <end position="112"/>
    </location>
</feature>
<feature type="compositionally biased region" description="Polar residues" evidence="1">
    <location>
        <begin position="113"/>
        <end position="126"/>
    </location>
</feature>
<evidence type="ECO:0000313" key="2">
    <source>
        <dbReference type="EMBL" id="EFQ99742.1"/>
    </source>
</evidence>
<dbReference type="HOGENOM" id="CLU_1634968_0_0_1"/>
<dbReference type="Proteomes" id="UP000002669">
    <property type="component" value="Unassembled WGS sequence"/>
</dbReference>
<dbReference type="GeneID" id="10030531"/>
<reference evidence="3" key="1">
    <citation type="journal article" date="2012" name="MBio">
        <title>Comparative genome analysis of Trichophyton rubrum and related dermatophytes reveals candidate genes involved in infection.</title>
        <authorList>
            <person name="Martinez D.A."/>
            <person name="Oliver B.G."/>
            <person name="Graeser Y."/>
            <person name="Goldberg J.M."/>
            <person name="Li W."/>
            <person name="Martinez-Rossi N.M."/>
            <person name="Monod M."/>
            <person name="Shelest E."/>
            <person name="Barton R.C."/>
            <person name="Birch E."/>
            <person name="Brakhage A.A."/>
            <person name="Chen Z."/>
            <person name="Gurr S.J."/>
            <person name="Heiman D."/>
            <person name="Heitman J."/>
            <person name="Kosti I."/>
            <person name="Rossi A."/>
            <person name="Saif S."/>
            <person name="Samalova M."/>
            <person name="Saunders C.W."/>
            <person name="Shea T."/>
            <person name="Summerbell R.C."/>
            <person name="Xu J."/>
            <person name="Young S."/>
            <person name="Zeng Q."/>
            <person name="Birren B.W."/>
            <person name="Cuomo C.A."/>
            <person name="White T.C."/>
        </authorList>
    </citation>
    <scope>NUCLEOTIDE SEQUENCE [LARGE SCALE GENOMIC DNA]</scope>
    <source>
        <strain evidence="3">ATCC MYA-4604 / CBS 118893</strain>
    </source>
</reference>
<evidence type="ECO:0000256" key="1">
    <source>
        <dbReference type="SAM" id="MobiDB-lite"/>
    </source>
</evidence>
<gene>
    <name evidence="2" type="ORF">MGYG_02755</name>
</gene>